<dbReference type="InterPro" id="IPR006139">
    <property type="entry name" value="D-isomer_2_OHA_DH_cat_dom"/>
</dbReference>
<dbReference type="InterPro" id="IPR036291">
    <property type="entry name" value="NAD(P)-bd_dom_sf"/>
</dbReference>
<evidence type="ECO:0000256" key="3">
    <source>
        <dbReference type="ARBA" id="ARBA00023027"/>
    </source>
</evidence>
<dbReference type="InterPro" id="IPR006140">
    <property type="entry name" value="D-isomer_DH_NAD-bd"/>
</dbReference>
<gene>
    <name evidence="7" type="ORF">GCM10009755_24910</name>
</gene>
<keyword evidence="8" id="KW-1185">Reference proteome</keyword>
<dbReference type="SUPFAM" id="SSF52283">
    <property type="entry name" value="Formate/glycerate dehydrogenase catalytic domain-like"/>
    <property type="match status" value="1"/>
</dbReference>
<name>A0ABP5F241_9MICO</name>
<evidence type="ECO:0000259" key="6">
    <source>
        <dbReference type="Pfam" id="PF02826"/>
    </source>
</evidence>
<dbReference type="PANTHER" id="PTHR43333">
    <property type="entry name" value="2-HACID_DH_C DOMAIN-CONTAINING PROTEIN"/>
    <property type="match status" value="1"/>
</dbReference>
<feature type="domain" description="D-isomer specific 2-hydroxyacid dehydrogenase catalytic" evidence="5">
    <location>
        <begin position="27"/>
        <end position="314"/>
    </location>
</feature>
<protein>
    <submittedName>
        <fullName evidence="7">2-hydroxyacid dehydrogenase</fullName>
    </submittedName>
</protein>
<keyword evidence="2 4" id="KW-0560">Oxidoreductase</keyword>
<comment type="similarity">
    <text evidence="1 4">Belongs to the D-isomer specific 2-hydroxyacid dehydrogenase family.</text>
</comment>
<evidence type="ECO:0000256" key="4">
    <source>
        <dbReference type="RuleBase" id="RU003719"/>
    </source>
</evidence>
<reference evidence="8" key="1">
    <citation type="journal article" date="2019" name="Int. J. Syst. Evol. Microbiol.">
        <title>The Global Catalogue of Microorganisms (GCM) 10K type strain sequencing project: providing services to taxonomists for standard genome sequencing and annotation.</title>
        <authorList>
            <consortium name="The Broad Institute Genomics Platform"/>
            <consortium name="The Broad Institute Genome Sequencing Center for Infectious Disease"/>
            <person name="Wu L."/>
            <person name="Ma J."/>
        </authorList>
    </citation>
    <scope>NUCLEOTIDE SEQUENCE [LARGE SCALE GENOMIC DNA]</scope>
    <source>
        <strain evidence="8">JCM 14546</strain>
    </source>
</reference>
<dbReference type="Pfam" id="PF00389">
    <property type="entry name" value="2-Hacid_dh"/>
    <property type="match status" value="1"/>
</dbReference>
<feature type="domain" description="D-isomer specific 2-hydroxyacid dehydrogenase NAD-binding" evidence="6">
    <location>
        <begin position="112"/>
        <end position="283"/>
    </location>
</feature>
<dbReference type="RefSeq" id="WP_344310162.1">
    <property type="nucleotide sequence ID" value="NZ_BAAANO010000025.1"/>
</dbReference>
<dbReference type="SUPFAM" id="SSF51735">
    <property type="entry name" value="NAD(P)-binding Rossmann-fold domains"/>
    <property type="match status" value="1"/>
</dbReference>
<dbReference type="Pfam" id="PF02826">
    <property type="entry name" value="2-Hacid_dh_C"/>
    <property type="match status" value="1"/>
</dbReference>
<accession>A0ABP5F241</accession>
<dbReference type="PANTHER" id="PTHR43333:SF1">
    <property type="entry name" value="D-ISOMER SPECIFIC 2-HYDROXYACID DEHYDROGENASE NAD-BINDING DOMAIN-CONTAINING PROTEIN"/>
    <property type="match status" value="1"/>
</dbReference>
<proteinExistence type="inferred from homology"/>
<dbReference type="PROSITE" id="PS00671">
    <property type="entry name" value="D_2_HYDROXYACID_DH_3"/>
    <property type="match status" value="1"/>
</dbReference>
<comment type="caution">
    <text evidence="7">The sequence shown here is derived from an EMBL/GenBank/DDBJ whole genome shotgun (WGS) entry which is preliminary data.</text>
</comment>
<evidence type="ECO:0000313" key="7">
    <source>
        <dbReference type="EMBL" id="GAA2012436.1"/>
    </source>
</evidence>
<evidence type="ECO:0000259" key="5">
    <source>
        <dbReference type="Pfam" id="PF00389"/>
    </source>
</evidence>
<keyword evidence="3" id="KW-0520">NAD</keyword>
<sequence length="316" mass="34184">MTTLDITTIAFPDAELREKVLALVPDLLEEQFEFPVWSHRHQDDSVSREDIDMVILPYLGGQKTVPMLEDLPNLRAVQTQSTGYDIVAHKVGQIAVANASGVHAAATAELAIGLALASLRGIDGASRDMVAHTWNHTRLPGLADRKVLLIGVGGIGREITKRILPFEVELTRVGTRAREDDHGTVHGIDELPQLLPGAEVVILITPLTPQTEKLVDAEFLAALPDGALLVNVARGKVVDTDALVAELESGRLRAALDVVDPEPLPADHPLWSAPNTLITPHVGGNTEAFEPRIVKLLAEQIRRIQAGEELLNLVTE</sequence>
<evidence type="ECO:0000313" key="8">
    <source>
        <dbReference type="Proteomes" id="UP001500755"/>
    </source>
</evidence>
<dbReference type="CDD" id="cd12166">
    <property type="entry name" value="2-Hacid_dh_7"/>
    <property type="match status" value="1"/>
</dbReference>
<organism evidence="7 8">
    <name type="scientific">Brevibacterium samyangense</name>
    <dbReference type="NCBI Taxonomy" id="366888"/>
    <lineage>
        <taxon>Bacteria</taxon>
        <taxon>Bacillati</taxon>
        <taxon>Actinomycetota</taxon>
        <taxon>Actinomycetes</taxon>
        <taxon>Micrococcales</taxon>
        <taxon>Brevibacteriaceae</taxon>
        <taxon>Brevibacterium</taxon>
    </lineage>
</organism>
<evidence type="ECO:0000256" key="2">
    <source>
        <dbReference type="ARBA" id="ARBA00023002"/>
    </source>
</evidence>
<dbReference type="EMBL" id="BAAANO010000025">
    <property type="protein sequence ID" value="GAA2012436.1"/>
    <property type="molecule type" value="Genomic_DNA"/>
</dbReference>
<dbReference type="InterPro" id="IPR029753">
    <property type="entry name" value="D-isomer_DH_CS"/>
</dbReference>
<evidence type="ECO:0000256" key="1">
    <source>
        <dbReference type="ARBA" id="ARBA00005854"/>
    </source>
</evidence>
<dbReference type="Proteomes" id="UP001500755">
    <property type="component" value="Unassembled WGS sequence"/>
</dbReference>
<dbReference type="Gene3D" id="3.40.50.720">
    <property type="entry name" value="NAD(P)-binding Rossmann-like Domain"/>
    <property type="match status" value="2"/>
</dbReference>